<evidence type="ECO:0000313" key="2">
    <source>
        <dbReference type="EMBL" id="CAD2209111.1"/>
    </source>
</evidence>
<feature type="region of interest" description="Disordered" evidence="1">
    <location>
        <begin position="52"/>
        <end position="89"/>
    </location>
</feature>
<dbReference type="AlphaFoldDB" id="A0A6V7YC78"/>
<protein>
    <submittedName>
        <fullName evidence="2">Uncharacterized protein</fullName>
    </submittedName>
</protein>
<feature type="compositionally biased region" description="Polar residues" evidence="1">
    <location>
        <begin position="52"/>
        <end position="74"/>
    </location>
</feature>
<feature type="compositionally biased region" description="Basic and acidic residues" evidence="1">
    <location>
        <begin position="78"/>
        <end position="89"/>
    </location>
</feature>
<dbReference type="Proteomes" id="UP000580250">
    <property type="component" value="Unassembled WGS sequence"/>
</dbReference>
<dbReference type="EMBL" id="CAJEWN010004012">
    <property type="protein sequence ID" value="CAD2209111.1"/>
    <property type="molecule type" value="Genomic_DNA"/>
</dbReference>
<sequence length="203" mass="23163">MLYTYTSLLLKRSECSTLTTTSIFPNLSENSPAPIQNENQILEELSTESAPLNISNKPSITSTSGYLKNKSSTAPHELSSEKEENYEKENKEMIKTKIFKNREGIEVIKKNNKGEEENCKQFLLNKFGFCNEDEEDILNQQRFSRSSNEGNIERNKEGKKKRFSENIKMDIEVNKAIDVFDLMNSGKEGINSINKVGMEPFSL</sequence>
<evidence type="ECO:0000313" key="3">
    <source>
        <dbReference type="Proteomes" id="UP000580250"/>
    </source>
</evidence>
<evidence type="ECO:0000256" key="1">
    <source>
        <dbReference type="SAM" id="MobiDB-lite"/>
    </source>
</evidence>
<reference evidence="2 3" key="1">
    <citation type="submission" date="2020-08" db="EMBL/GenBank/DDBJ databases">
        <authorList>
            <person name="Koutsovoulos G."/>
            <person name="Danchin GJ E."/>
        </authorList>
    </citation>
    <scope>NUCLEOTIDE SEQUENCE [LARGE SCALE GENOMIC DNA]</scope>
</reference>
<name>A0A6V7YC78_MELEN</name>
<proteinExistence type="predicted"/>
<comment type="caution">
    <text evidence="2">The sequence shown here is derived from an EMBL/GenBank/DDBJ whole genome shotgun (WGS) entry which is preliminary data.</text>
</comment>
<accession>A0A6V7YC78</accession>
<gene>
    <name evidence="2" type="ORF">MENT_LOCUS63235</name>
</gene>
<organism evidence="2 3">
    <name type="scientific">Meloidogyne enterolobii</name>
    <name type="common">Root-knot nematode worm</name>
    <name type="synonym">Meloidogyne mayaguensis</name>
    <dbReference type="NCBI Taxonomy" id="390850"/>
    <lineage>
        <taxon>Eukaryota</taxon>
        <taxon>Metazoa</taxon>
        <taxon>Ecdysozoa</taxon>
        <taxon>Nematoda</taxon>
        <taxon>Chromadorea</taxon>
        <taxon>Rhabditida</taxon>
        <taxon>Tylenchina</taxon>
        <taxon>Tylenchomorpha</taxon>
        <taxon>Tylenchoidea</taxon>
        <taxon>Meloidogynidae</taxon>
        <taxon>Meloidogyninae</taxon>
        <taxon>Meloidogyne</taxon>
    </lineage>
</organism>